<protein>
    <recommendedName>
        <fullName evidence="3">Blue (type 1) copper domain-containing protein</fullName>
    </recommendedName>
</protein>
<reference evidence="1 2" key="1">
    <citation type="journal article" date="2019" name="Nat. Ecol. Evol.">
        <title>Megaphylogeny resolves global patterns of mushroom evolution.</title>
        <authorList>
            <person name="Varga T."/>
            <person name="Krizsan K."/>
            <person name="Foldi C."/>
            <person name="Dima B."/>
            <person name="Sanchez-Garcia M."/>
            <person name="Sanchez-Ramirez S."/>
            <person name="Szollosi G.J."/>
            <person name="Szarkandi J.G."/>
            <person name="Papp V."/>
            <person name="Albert L."/>
            <person name="Andreopoulos W."/>
            <person name="Angelini C."/>
            <person name="Antonin V."/>
            <person name="Barry K.W."/>
            <person name="Bougher N.L."/>
            <person name="Buchanan P."/>
            <person name="Buyck B."/>
            <person name="Bense V."/>
            <person name="Catcheside P."/>
            <person name="Chovatia M."/>
            <person name="Cooper J."/>
            <person name="Damon W."/>
            <person name="Desjardin D."/>
            <person name="Finy P."/>
            <person name="Geml J."/>
            <person name="Haridas S."/>
            <person name="Hughes K."/>
            <person name="Justo A."/>
            <person name="Karasinski D."/>
            <person name="Kautmanova I."/>
            <person name="Kiss B."/>
            <person name="Kocsube S."/>
            <person name="Kotiranta H."/>
            <person name="LaButti K.M."/>
            <person name="Lechner B.E."/>
            <person name="Liimatainen K."/>
            <person name="Lipzen A."/>
            <person name="Lukacs Z."/>
            <person name="Mihaltcheva S."/>
            <person name="Morgado L.N."/>
            <person name="Niskanen T."/>
            <person name="Noordeloos M.E."/>
            <person name="Ohm R.A."/>
            <person name="Ortiz-Santana B."/>
            <person name="Ovrebo C."/>
            <person name="Racz N."/>
            <person name="Riley R."/>
            <person name="Savchenko A."/>
            <person name="Shiryaev A."/>
            <person name="Soop K."/>
            <person name="Spirin V."/>
            <person name="Szebenyi C."/>
            <person name="Tomsovsky M."/>
            <person name="Tulloss R.E."/>
            <person name="Uehling J."/>
            <person name="Grigoriev I.V."/>
            <person name="Vagvolgyi C."/>
            <person name="Papp T."/>
            <person name="Martin F.M."/>
            <person name="Miettinen O."/>
            <person name="Hibbett D.S."/>
            <person name="Nagy L.G."/>
        </authorList>
    </citation>
    <scope>NUCLEOTIDE SEQUENCE [LARGE SCALE GENOMIC DNA]</scope>
    <source>
        <strain evidence="1 2">CBS 309.79</strain>
    </source>
</reference>
<organism evidence="1 2">
    <name type="scientific">Pterulicium gracile</name>
    <dbReference type="NCBI Taxonomy" id="1884261"/>
    <lineage>
        <taxon>Eukaryota</taxon>
        <taxon>Fungi</taxon>
        <taxon>Dikarya</taxon>
        <taxon>Basidiomycota</taxon>
        <taxon>Agaricomycotina</taxon>
        <taxon>Agaricomycetes</taxon>
        <taxon>Agaricomycetidae</taxon>
        <taxon>Agaricales</taxon>
        <taxon>Pleurotineae</taxon>
        <taxon>Pterulaceae</taxon>
        <taxon>Pterulicium</taxon>
    </lineage>
</organism>
<dbReference type="AlphaFoldDB" id="A0A5C3QY08"/>
<dbReference type="STRING" id="1884261.A0A5C3QY08"/>
<dbReference type="PANTHER" id="PTHR34883:SF15">
    <property type="entry name" value="EXTRACELLULAR SERINE-RICH PROTEIN"/>
    <property type="match status" value="1"/>
</dbReference>
<dbReference type="Gene3D" id="2.60.40.420">
    <property type="entry name" value="Cupredoxins - blue copper proteins"/>
    <property type="match status" value="1"/>
</dbReference>
<sequence>MNINVAFEQTFSFNPNNIIAPNGTIFTFWFPNDGILNHSVTQSGFDNPCTHLESIDDSPTVFDSGLVGGVQFSINITDDSQRTHLFNCKQVLHCGMGMVGVINAPTSGNRTFEAFTSAAVSLGVNQPTETDQGFVFGGVGAEATAASATRDSEPDAGGSAVKSGIVPWMSVLILGVLSGLLGL</sequence>
<dbReference type="Proteomes" id="UP000305067">
    <property type="component" value="Unassembled WGS sequence"/>
</dbReference>
<gene>
    <name evidence="1" type="ORF">BDV98DRAFT_614842</name>
</gene>
<dbReference type="InterPro" id="IPR052953">
    <property type="entry name" value="Ser-rich/MCO-related"/>
</dbReference>
<keyword evidence="2" id="KW-1185">Reference proteome</keyword>
<accession>A0A5C3QY08</accession>
<evidence type="ECO:0008006" key="3">
    <source>
        <dbReference type="Google" id="ProtNLM"/>
    </source>
</evidence>
<proteinExistence type="predicted"/>
<name>A0A5C3QY08_9AGAR</name>
<evidence type="ECO:0000313" key="1">
    <source>
        <dbReference type="EMBL" id="TFL06875.1"/>
    </source>
</evidence>
<dbReference type="InterPro" id="IPR008972">
    <property type="entry name" value="Cupredoxin"/>
</dbReference>
<dbReference type="CDD" id="cd00920">
    <property type="entry name" value="Cupredoxin"/>
    <property type="match status" value="1"/>
</dbReference>
<dbReference type="OrthoDB" id="1921208at2759"/>
<dbReference type="EMBL" id="ML178814">
    <property type="protein sequence ID" value="TFL06875.1"/>
    <property type="molecule type" value="Genomic_DNA"/>
</dbReference>
<dbReference type="PANTHER" id="PTHR34883">
    <property type="entry name" value="SERINE-RICH PROTEIN, PUTATIVE-RELATED-RELATED"/>
    <property type="match status" value="1"/>
</dbReference>
<evidence type="ECO:0000313" key="2">
    <source>
        <dbReference type="Proteomes" id="UP000305067"/>
    </source>
</evidence>
<dbReference type="SUPFAM" id="SSF49503">
    <property type="entry name" value="Cupredoxins"/>
    <property type="match status" value="1"/>
</dbReference>